<dbReference type="KEGG" id="bcom:BAUCODRAFT_29387"/>
<dbReference type="EMBL" id="KB445550">
    <property type="protein sequence ID" value="EMD01000.1"/>
    <property type="molecule type" value="Genomic_DNA"/>
</dbReference>
<dbReference type="GO" id="GO:0004301">
    <property type="term" value="F:epoxide hydrolase activity"/>
    <property type="evidence" value="ECO:0007669"/>
    <property type="project" value="TreeGrafter"/>
</dbReference>
<dbReference type="SUPFAM" id="SSF53474">
    <property type="entry name" value="alpha/beta-Hydrolases"/>
    <property type="match status" value="1"/>
</dbReference>
<dbReference type="HOGENOM" id="CLU_019414_0_2_1"/>
<dbReference type="InterPro" id="IPR029058">
    <property type="entry name" value="AB_hydrolase_fold"/>
</dbReference>
<evidence type="ECO:0000259" key="5">
    <source>
        <dbReference type="Pfam" id="PF06441"/>
    </source>
</evidence>
<dbReference type="STRING" id="717646.M2NND6"/>
<evidence type="ECO:0000256" key="3">
    <source>
        <dbReference type="ARBA" id="ARBA00022801"/>
    </source>
</evidence>
<gene>
    <name evidence="6" type="ORF">BAUCODRAFT_29387</name>
</gene>
<dbReference type="OMA" id="YSAMMVT"/>
<dbReference type="GO" id="GO:0097176">
    <property type="term" value="P:epoxide metabolic process"/>
    <property type="evidence" value="ECO:0007669"/>
    <property type="project" value="TreeGrafter"/>
</dbReference>
<dbReference type="Pfam" id="PF06441">
    <property type="entry name" value="EHN"/>
    <property type="match status" value="1"/>
</dbReference>
<dbReference type="InterPro" id="IPR016292">
    <property type="entry name" value="Epoxide_hydrolase"/>
</dbReference>
<accession>M2NND6</accession>
<dbReference type="PANTHER" id="PTHR21661">
    <property type="entry name" value="EPOXIDE HYDROLASE 1-RELATED"/>
    <property type="match status" value="1"/>
</dbReference>
<feature type="domain" description="Epoxide hydrolase N-terminal" evidence="5">
    <location>
        <begin position="3"/>
        <end position="111"/>
    </location>
</feature>
<dbReference type="OrthoDB" id="7130006at2759"/>
<dbReference type="InterPro" id="IPR010497">
    <property type="entry name" value="Epoxide_hydro_N"/>
</dbReference>
<dbReference type="PIRSF" id="PIRSF001112">
    <property type="entry name" value="Epoxide_hydrolase"/>
    <property type="match status" value="1"/>
</dbReference>
<dbReference type="GeneID" id="19110917"/>
<reference evidence="6 7" key="1">
    <citation type="journal article" date="2012" name="PLoS Pathog.">
        <title>Diverse lifestyles and strategies of plant pathogenesis encoded in the genomes of eighteen Dothideomycetes fungi.</title>
        <authorList>
            <person name="Ohm R.A."/>
            <person name="Feau N."/>
            <person name="Henrissat B."/>
            <person name="Schoch C.L."/>
            <person name="Horwitz B.A."/>
            <person name="Barry K.W."/>
            <person name="Condon B.J."/>
            <person name="Copeland A.C."/>
            <person name="Dhillon B."/>
            <person name="Glaser F."/>
            <person name="Hesse C.N."/>
            <person name="Kosti I."/>
            <person name="LaButti K."/>
            <person name="Lindquist E.A."/>
            <person name="Lucas S."/>
            <person name="Salamov A.A."/>
            <person name="Bradshaw R.E."/>
            <person name="Ciuffetti L."/>
            <person name="Hamelin R.C."/>
            <person name="Kema G.H.J."/>
            <person name="Lawrence C."/>
            <person name="Scott J.A."/>
            <person name="Spatafora J.W."/>
            <person name="Turgeon B.G."/>
            <person name="de Wit P.J.G.M."/>
            <person name="Zhong S."/>
            <person name="Goodwin S.B."/>
            <person name="Grigoriev I.V."/>
        </authorList>
    </citation>
    <scope>NUCLEOTIDE SEQUENCE [LARGE SCALE GENOMIC DNA]</scope>
    <source>
        <strain evidence="6 7">UAMH 10762</strain>
    </source>
</reference>
<keyword evidence="3" id="KW-0378">Hydrolase</keyword>
<dbReference type="RefSeq" id="XP_007672184.1">
    <property type="nucleotide sequence ID" value="XM_007673994.1"/>
</dbReference>
<keyword evidence="7" id="KW-1185">Reference proteome</keyword>
<dbReference type="InterPro" id="IPR000639">
    <property type="entry name" value="Epox_hydrolase-like"/>
</dbReference>
<evidence type="ECO:0000256" key="1">
    <source>
        <dbReference type="ARBA" id="ARBA00010088"/>
    </source>
</evidence>
<dbReference type="eggNOG" id="KOG2565">
    <property type="taxonomic scope" value="Eukaryota"/>
</dbReference>
<evidence type="ECO:0000256" key="4">
    <source>
        <dbReference type="PIRSR" id="PIRSR001112-1"/>
    </source>
</evidence>
<evidence type="ECO:0000256" key="2">
    <source>
        <dbReference type="ARBA" id="ARBA00022797"/>
    </source>
</evidence>
<feature type="active site" description="Proton donor" evidence="4">
    <location>
        <position position="308"/>
    </location>
</feature>
<dbReference type="AlphaFoldDB" id="M2NND6"/>
<keyword evidence="2" id="KW-0058">Aromatic hydrocarbons catabolism</keyword>
<dbReference type="PRINTS" id="PR00412">
    <property type="entry name" value="EPOXHYDRLASE"/>
</dbReference>
<dbReference type="Proteomes" id="UP000011761">
    <property type="component" value="Unassembled WGS sequence"/>
</dbReference>
<comment type="similarity">
    <text evidence="1">Belongs to the peptidase S33 family.</text>
</comment>
<sequence length="402" mass="45224">MASYEVAVPDERIAALKDKLSRSSFPDELQGAAWDYGAPLVDVKRLAAYWQNGFDWRAQETKLNDLPNYHRMIQVDGFPELDIHYLHQPSDAPDAIPLLFCHGWPGSYLEVTKMLAALKQSSNGVAFHVVAPSLPNFGWSEGAKQKGFGLKQYAEVNHRLMQSLGYNTYVTQGGDWGFYITRAMGLLYPSSVLASHVNMIRANPPTWTGTPLLALQHAIQPYTERDRQGLERSKWFAEEGSGYRLTQSTKPQTLGYALTDSPVGLLAWILEKLHDWTDNYPWTDDEILTWVSIYYFSTAGPAASLRIYYEAIHADAVRGVSRDRTQQWISKVKLGLCHVPRELTVVPSTWGRTLGPVVFESRKVHGGHFAAWEIPEEIVADLRKMFGQGGPCYRVTASFAKL</sequence>
<dbReference type="Gene3D" id="3.40.50.1820">
    <property type="entry name" value="alpha/beta hydrolase"/>
    <property type="match status" value="1"/>
</dbReference>
<organism evidence="6 7">
    <name type="scientific">Baudoinia panamericana (strain UAMH 10762)</name>
    <name type="common">Angels' share fungus</name>
    <name type="synonym">Baudoinia compniacensis (strain UAMH 10762)</name>
    <dbReference type="NCBI Taxonomy" id="717646"/>
    <lineage>
        <taxon>Eukaryota</taxon>
        <taxon>Fungi</taxon>
        <taxon>Dikarya</taxon>
        <taxon>Ascomycota</taxon>
        <taxon>Pezizomycotina</taxon>
        <taxon>Dothideomycetes</taxon>
        <taxon>Dothideomycetidae</taxon>
        <taxon>Mycosphaerellales</taxon>
        <taxon>Teratosphaeriaceae</taxon>
        <taxon>Baudoinia</taxon>
    </lineage>
</organism>
<feature type="active site" description="Proton acceptor" evidence="4">
    <location>
        <position position="368"/>
    </location>
</feature>
<dbReference type="PANTHER" id="PTHR21661:SF35">
    <property type="entry name" value="EPOXIDE HYDROLASE"/>
    <property type="match status" value="1"/>
</dbReference>
<protein>
    <recommendedName>
        <fullName evidence="5">Epoxide hydrolase N-terminal domain-containing protein</fullName>
    </recommendedName>
</protein>
<evidence type="ECO:0000313" key="7">
    <source>
        <dbReference type="Proteomes" id="UP000011761"/>
    </source>
</evidence>
<name>M2NND6_BAUPA</name>
<evidence type="ECO:0000313" key="6">
    <source>
        <dbReference type="EMBL" id="EMD01000.1"/>
    </source>
</evidence>
<feature type="active site" description="Nucleophile" evidence="4">
    <location>
        <position position="175"/>
    </location>
</feature>
<proteinExistence type="inferred from homology"/>